<dbReference type="EMBL" id="UFVQ01000003">
    <property type="protein sequence ID" value="STD02326.1"/>
    <property type="molecule type" value="Genomic_DNA"/>
</dbReference>
<dbReference type="InterPro" id="IPR046732">
    <property type="entry name" value="DUF6624"/>
</dbReference>
<protein>
    <submittedName>
        <fullName evidence="1">Uncharacterized protein</fullName>
    </submittedName>
</protein>
<dbReference type="Pfam" id="PF20329">
    <property type="entry name" value="DUF6624"/>
    <property type="match status" value="1"/>
</dbReference>
<proteinExistence type="predicted"/>
<dbReference type="AlphaFoldDB" id="A0A376E4E5"/>
<sequence>MFNPDYLMKWKSCPIEPLILLQKMRLKHNYLLLILPLLLFSCKKKEPYLEVRKTLEKVLADDQKFRQANYDETKQNPIDRKNIKIVTKIIDSLGWLGKDKIGNDANLALFAVIQHADQLSTMEKYLPILKEAAKKGDAEKEQAAYLIDRVELLNNRKQIYGTQYSMKKNGTAFIENLIDSVNVNTRRKSMGLYPIEKYIRMIDSSNNVEYKKNSRL</sequence>
<evidence type="ECO:0000313" key="2">
    <source>
        <dbReference type="Proteomes" id="UP000255224"/>
    </source>
</evidence>
<reference evidence="1 2" key="1">
    <citation type="submission" date="2018-06" db="EMBL/GenBank/DDBJ databases">
        <authorList>
            <consortium name="Pathogen Informatics"/>
            <person name="Doyle S."/>
        </authorList>
    </citation>
    <scope>NUCLEOTIDE SEQUENCE [LARGE SCALE GENOMIC DNA]</scope>
    <source>
        <strain evidence="1 2">NCTC13533</strain>
    </source>
</reference>
<evidence type="ECO:0000313" key="1">
    <source>
        <dbReference type="EMBL" id="STD02326.1"/>
    </source>
</evidence>
<name>A0A376E4E5_CHRCU</name>
<organism evidence="1 2">
    <name type="scientific">Chryseobacterium carnipullorum</name>
    <dbReference type="NCBI Taxonomy" id="1124835"/>
    <lineage>
        <taxon>Bacteria</taxon>
        <taxon>Pseudomonadati</taxon>
        <taxon>Bacteroidota</taxon>
        <taxon>Flavobacteriia</taxon>
        <taxon>Flavobacteriales</taxon>
        <taxon>Weeksellaceae</taxon>
        <taxon>Chryseobacterium group</taxon>
        <taxon>Chryseobacterium</taxon>
    </lineage>
</organism>
<dbReference type="Proteomes" id="UP000255224">
    <property type="component" value="Unassembled WGS sequence"/>
</dbReference>
<gene>
    <name evidence="1" type="ORF">NCTC13533_03270</name>
</gene>
<accession>A0A376E4E5</accession>